<feature type="transmembrane region" description="Helical" evidence="1">
    <location>
        <begin position="91"/>
        <end position="114"/>
    </location>
</feature>
<keyword evidence="1" id="KW-0472">Membrane</keyword>
<keyword evidence="1" id="KW-1133">Transmembrane helix</keyword>
<reference evidence="2 3" key="1">
    <citation type="journal article" date="2016" name="DNA Res.">
        <title>Genome sequence of Aspergillus luchuensis NBRC 4314.</title>
        <authorList>
            <person name="Yamada O."/>
            <person name="Machida M."/>
            <person name="Hosoyama A."/>
            <person name="Goto M."/>
            <person name="Takahashi T."/>
            <person name="Futagami T."/>
            <person name="Yamagata Y."/>
            <person name="Takeuchi M."/>
            <person name="Kobayashi T."/>
            <person name="Koike H."/>
            <person name="Abe K."/>
            <person name="Asai K."/>
            <person name="Arita M."/>
            <person name="Fujita N."/>
            <person name="Fukuda K."/>
            <person name="Higa K."/>
            <person name="Horikawa H."/>
            <person name="Ishikawa T."/>
            <person name="Jinno K."/>
            <person name="Kato Y."/>
            <person name="Kirimura K."/>
            <person name="Mizutani O."/>
            <person name="Nakasone K."/>
            <person name="Sano M."/>
            <person name="Shiraishi Y."/>
            <person name="Tsukahara M."/>
            <person name="Gomi K."/>
        </authorList>
    </citation>
    <scope>NUCLEOTIDE SEQUENCE [LARGE SCALE GENOMIC DNA]</scope>
    <source>
        <strain evidence="2 3">RIB 2604</strain>
    </source>
</reference>
<sequence length="117" mass="13358">MASTALHLAMQIPTGLYKTLLQSLSSRLTFRGTVGAQTSIFQCVKPLRYLFDQDIRVHRIIIQYAKEIPLGDKTEPPRDPMRRLSRSSNMILRAYFLFCPLCYALKLGKAAAFYNDN</sequence>
<keyword evidence="1" id="KW-0812">Transmembrane</keyword>
<reference evidence="3" key="2">
    <citation type="submission" date="2016-02" db="EMBL/GenBank/DDBJ databases">
        <title>Genome sequencing of Aspergillus luchuensis NBRC 4314.</title>
        <authorList>
            <person name="Yamada O."/>
        </authorList>
    </citation>
    <scope>NUCLEOTIDE SEQUENCE [LARGE SCALE GENOMIC DNA]</scope>
    <source>
        <strain evidence="3">RIB 2604</strain>
    </source>
</reference>
<gene>
    <name evidence="2" type="ORF">RIB2604_01503810</name>
</gene>
<protein>
    <submittedName>
        <fullName evidence="2">TIM-barrel enzyme family protein</fullName>
    </submittedName>
</protein>
<accession>A0A146F8P9</accession>
<dbReference type="EMBL" id="BCWF01000015">
    <property type="protein sequence ID" value="GAT22348.1"/>
    <property type="molecule type" value="Genomic_DNA"/>
</dbReference>
<organism evidence="2 3">
    <name type="scientific">Aspergillus kawachii</name>
    <name type="common">White koji mold</name>
    <name type="synonym">Aspergillus awamori var. kawachi</name>
    <dbReference type="NCBI Taxonomy" id="1069201"/>
    <lineage>
        <taxon>Eukaryota</taxon>
        <taxon>Fungi</taxon>
        <taxon>Dikarya</taxon>
        <taxon>Ascomycota</taxon>
        <taxon>Pezizomycotina</taxon>
        <taxon>Eurotiomycetes</taxon>
        <taxon>Eurotiomycetidae</taxon>
        <taxon>Eurotiales</taxon>
        <taxon>Aspergillaceae</taxon>
        <taxon>Aspergillus</taxon>
        <taxon>Aspergillus subgen. Circumdati</taxon>
    </lineage>
</organism>
<name>A0A146F8P9_ASPKA</name>
<evidence type="ECO:0000313" key="2">
    <source>
        <dbReference type="EMBL" id="GAT22348.1"/>
    </source>
</evidence>
<evidence type="ECO:0000313" key="3">
    <source>
        <dbReference type="Proteomes" id="UP000075230"/>
    </source>
</evidence>
<proteinExistence type="predicted"/>
<comment type="caution">
    <text evidence="2">The sequence shown here is derived from an EMBL/GenBank/DDBJ whole genome shotgun (WGS) entry which is preliminary data.</text>
</comment>
<evidence type="ECO:0000256" key="1">
    <source>
        <dbReference type="SAM" id="Phobius"/>
    </source>
</evidence>
<dbReference type="AlphaFoldDB" id="A0A146F8P9"/>
<dbReference type="Proteomes" id="UP000075230">
    <property type="component" value="Unassembled WGS sequence"/>
</dbReference>